<feature type="region of interest" description="Disordered" evidence="1">
    <location>
        <begin position="305"/>
        <end position="327"/>
    </location>
</feature>
<dbReference type="EMBL" id="OR460103">
    <property type="protein sequence ID" value="WNS50026.1"/>
    <property type="molecule type" value="mRNA"/>
</dbReference>
<protein>
    <submittedName>
        <fullName evidence="3">Uncharacterized protein 1</fullName>
    </submittedName>
</protein>
<feature type="region of interest" description="Disordered" evidence="1">
    <location>
        <begin position="133"/>
        <end position="239"/>
    </location>
</feature>
<feature type="compositionally biased region" description="Low complexity" evidence="1">
    <location>
        <begin position="367"/>
        <end position="377"/>
    </location>
</feature>
<evidence type="ECO:0000313" key="3">
    <source>
        <dbReference type="EMBL" id="WNS50026.1"/>
    </source>
</evidence>
<feature type="region of interest" description="Disordered" evidence="1">
    <location>
        <begin position="29"/>
        <end position="57"/>
    </location>
</feature>
<feature type="region of interest" description="Disordered" evidence="1">
    <location>
        <begin position="405"/>
        <end position="486"/>
    </location>
</feature>
<sequence>MSFSYVAEEDDSKVDYTRILAPQYDPEIVPSRKTREPDNAILQSHDGLRYRRSSEKESPRLPRKFDYAHLYFSPSSTEKPLPSLLNPDYVNLDLEEAIPTALVPDHVVFPVVKDIKGCYVNLEVSRPTEVAHRRSSSSCQLHAAPSSPPPPLHPLSRWQSERLHPSTKSITGALQPPMRDYQNIRPTSRQPSPAAGLSPAASLAVARAQSFQSPLRPWDKPSLQRNPTTGEYSHSDHDPPIEIVLEQATTRRTGRHAAAGDRGHRSGAAARSVSSVAGGGGGGSNLPRPPWGVVVRRLPLRSQSEVRSSKARLQAHRKTHILDRPAEQRRHSLMPDYQNLWYLEPESFSILEGHHTSGMRTRRRSSSTDGQGSSTEGWDSGTDERGSVCRGSVISLRSAMSSDYSFDHLQPHRPEETSPSDIITQSQVDASSQSSCSTPFDSHGNKDHFRPMSTPPTVGAHSRDDDKRRSYQQAPPPLPKRSSAKARTGKHLGLFKVQYLGQHPTNRFSGEVDHCLRKMTTSVHFAAKEVFVYVTNSVLRLTPPHSDLLFASFSVEHVLGVESSLKTESVVGIVFKRSKAKCACHVFDCKDRLTAKIFLKTVKEALVSIPEEESLRLKARAEEIERCSLLPSDLFGAVTYVGSCGISPNDVITKTIDSALSAGALRPSGLHSVVLSLRAVMDRRGGVLEVFQRESPAPLHCWHLCDVEMVGCRVADRRYIGLHLLEEEPQLHILHFGGVVGGVAFLAVLRDKFGVCIDEGEFVSPRRSPSCRVTEAGGGVPAGASGEPWRRPVSKKLSFKKLICAIAK</sequence>
<feature type="compositionally biased region" description="Basic and acidic residues" evidence="1">
    <location>
        <begin position="405"/>
        <end position="416"/>
    </location>
</feature>
<dbReference type="Gene3D" id="2.30.29.30">
    <property type="entry name" value="Pleckstrin-homology domain (PH domain)/Phosphotyrosine-binding domain (PTB)"/>
    <property type="match status" value="1"/>
</dbReference>
<dbReference type="InterPro" id="IPR006020">
    <property type="entry name" value="PTB/PI_dom"/>
</dbReference>
<feature type="region of interest" description="Disordered" evidence="1">
    <location>
        <begin position="355"/>
        <end position="387"/>
    </location>
</feature>
<evidence type="ECO:0000259" key="2">
    <source>
        <dbReference type="PROSITE" id="PS01179"/>
    </source>
</evidence>
<dbReference type="PROSITE" id="PS01179">
    <property type="entry name" value="PID"/>
    <property type="match status" value="1"/>
</dbReference>
<feature type="compositionally biased region" description="Low complexity" evidence="1">
    <location>
        <begin position="425"/>
        <end position="437"/>
    </location>
</feature>
<feature type="compositionally biased region" description="Low complexity" evidence="1">
    <location>
        <begin position="266"/>
        <end position="276"/>
    </location>
</feature>
<evidence type="ECO:0000256" key="1">
    <source>
        <dbReference type="SAM" id="MobiDB-lite"/>
    </source>
</evidence>
<proteinExistence type="evidence at transcript level"/>
<organism evidence="3">
    <name type="scientific">Halisarca dujardinii</name>
    <name type="common">Dujardin's slime sponge</name>
    <dbReference type="NCBI Taxonomy" id="2583056"/>
    <lineage>
        <taxon>Eukaryota</taxon>
        <taxon>Metazoa</taxon>
        <taxon>Porifera</taxon>
        <taxon>Demospongiae</taxon>
        <taxon>Verongimorpha</taxon>
        <taxon>Chondrillida</taxon>
        <taxon>Halisarcidae</taxon>
        <taxon>Halisarca</taxon>
    </lineage>
</organism>
<feature type="compositionally biased region" description="Low complexity" evidence="1">
    <location>
        <begin position="191"/>
        <end position="206"/>
    </location>
</feature>
<accession>A0AA96MI11</accession>
<dbReference type="InterPro" id="IPR011993">
    <property type="entry name" value="PH-like_dom_sf"/>
</dbReference>
<reference evidence="3" key="1">
    <citation type="submission" date="2023-08" db="EMBL/GenBank/DDBJ databases">
        <authorList>
            <person name="Adameyko K."/>
            <person name="Kravchuk O."/>
            <person name="Lyupina Y."/>
        </authorList>
    </citation>
    <scope>NUCLEOTIDE SEQUENCE</scope>
</reference>
<name>A0AA96MI11_HALDU</name>
<dbReference type="AlphaFoldDB" id="A0AA96MI11"/>
<dbReference type="SUPFAM" id="SSF50729">
    <property type="entry name" value="PH domain-like"/>
    <property type="match status" value="1"/>
</dbReference>
<feature type="compositionally biased region" description="Basic and acidic residues" evidence="1">
    <location>
        <begin position="46"/>
        <end position="57"/>
    </location>
</feature>
<feature type="compositionally biased region" description="Basic residues" evidence="1">
    <location>
        <begin position="309"/>
        <end position="319"/>
    </location>
</feature>
<feature type="compositionally biased region" description="Polar residues" evidence="1">
    <location>
        <begin position="223"/>
        <end position="232"/>
    </location>
</feature>
<feature type="domain" description="PID" evidence="2">
    <location>
        <begin position="495"/>
        <end position="606"/>
    </location>
</feature>
<feature type="region of interest" description="Disordered" evidence="1">
    <location>
        <begin position="251"/>
        <end position="290"/>
    </location>
</feature>